<dbReference type="EMBL" id="JADFTS010000007">
    <property type="protein sequence ID" value="KAF9597504.1"/>
    <property type="molecule type" value="Genomic_DNA"/>
</dbReference>
<dbReference type="Gene3D" id="2.120.10.80">
    <property type="entry name" value="Kelch-type beta propeller"/>
    <property type="match status" value="2"/>
</dbReference>
<comment type="caution">
    <text evidence="3">The sequence shown here is derived from an EMBL/GenBank/DDBJ whole genome shotgun (WGS) entry which is preliminary data.</text>
</comment>
<evidence type="ECO:0000259" key="2">
    <source>
        <dbReference type="PROSITE" id="PS51222"/>
    </source>
</evidence>
<feature type="domain" description="DCD" evidence="2">
    <location>
        <begin position="44"/>
        <end position="177"/>
    </location>
</feature>
<protein>
    <recommendedName>
        <fullName evidence="2">DCD domain-containing protein</fullName>
    </recommendedName>
</protein>
<dbReference type="Proteomes" id="UP000631114">
    <property type="component" value="Unassembled WGS sequence"/>
</dbReference>
<dbReference type="InterPro" id="IPR006652">
    <property type="entry name" value="Kelch_1"/>
</dbReference>
<reference evidence="3 4" key="1">
    <citation type="submission" date="2020-10" db="EMBL/GenBank/DDBJ databases">
        <title>The Coptis chinensis genome and diversification of protoberbering-type alkaloids.</title>
        <authorList>
            <person name="Wang B."/>
            <person name="Shu S."/>
            <person name="Song C."/>
            <person name="Liu Y."/>
        </authorList>
    </citation>
    <scope>NUCLEOTIDE SEQUENCE [LARGE SCALE GENOMIC DNA]</scope>
    <source>
        <strain evidence="3">HL-2020</strain>
        <tissue evidence="3">Leaf</tissue>
    </source>
</reference>
<dbReference type="SUPFAM" id="SSF117281">
    <property type="entry name" value="Kelch motif"/>
    <property type="match status" value="1"/>
</dbReference>
<dbReference type="InterPro" id="IPR044832">
    <property type="entry name" value="NRP-like"/>
</dbReference>
<accession>A0A835LN38</accession>
<evidence type="ECO:0000313" key="4">
    <source>
        <dbReference type="Proteomes" id="UP000631114"/>
    </source>
</evidence>
<dbReference type="SMART" id="SM00767">
    <property type="entry name" value="DCD"/>
    <property type="match status" value="1"/>
</dbReference>
<dbReference type="Pfam" id="PF01344">
    <property type="entry name" value="Kelch_1"/>
    <property type="match status" value="1"/>
</dbReference>
<feature type="region of interest" description="Disordered" evidence="1">
    <location>
        <begin position="330"/>
        <end position="361"/>
    </location>
</feature>
<evidence type="ECO:0000313" key="3">
    <source>
        <dbReference type="EMBL" id="KAF9597504.1"/>
    </source>
</evidence>
<dbReference type="PANTHER" id="PTHR46034">
    <property type="match status" value="1"/>
</dbReference>
<feature type="region of interest" description="Disordered" evidence="1">
    <location>
        <begin position="1"/>
        <end position="26"/>
    </location>
</feature>
<dbReference type="SMART" id="SM00612">
    <property type="entry name" value="Kelch"/>
    <property type="match status" value="5"/>
</dbReference>
<dbReference type="OrthoDB" id="45365at2759"/>
<dbReference type="Pfam" id="PF10539">
    <property type="entry name" value="Dev_Cell_Death"/>
    <property type="match status" value="1"/>
</dbReference>
<dbReference type="InterPro" id="IPR013989">
    <property type="entry name" value="Dev_and_cell_death_domain"/>
</dbReference>
<dbReference type="GO" id="GO:0034976">
    <property type="term" value="P:response to endoplasmic reticulum stress"/>
    <property type="evidence" value="ECO:0007669"/>
    <property type="project" value="InterPro"/>
</dbReference>
<keyword evidence="4" id="KW-1185">Reference proteome</keyword>
<evidence type="ECO:0000256" key="1">
    <source>
        <dbReference type="SAM" id="MobiDB-lite"/>
    </source>
</evidence>
<proteinExistence type="predicted"/>
<feature type="compositionally biased region" description="Basic residues" evidence="1">
    <location>
        <begin position="1"/>
        <end position="17"/>
    </location>
</feature>
<organism evidence="3 4">
    <name type="scientific">Coptis chinensis</name>
    <dbReference type="NCBI Taxonomy" id="261450"/>
    <lineage>
        <taxon>Eukaryota</taxon>
        <taxon>Viridiplantae</taxon>
        <taxon>Streptophyta</taxon>
        <taxon>Embryophyta</taxon>
        <taxon>Tracheophyta</taxon>
        <taxon>Spermatophyta</taxon>
        <taxon>Magnoliopsida</taxon>
        <taxon>Ranunculales</taxon>
        <taxon>Ranunculaceae</taxon>
        <taxon>Coptidoideae</taxon>
        <taxon>Coptis</taxon>
    </lineage>
</organism>
<name>A0A835LN38_9MAGN</name>
<feature type="region of interest" description="Disordered" evidence="1">
    <location>
        <begin position="242"/>
        <end position="316"/>
    </location>
</feature>
<dbReference type="PROSITE" id="PS51222">
    <property type="entry name" value="DCD"/>
    <property type="match status" value="1"/>
</dbReference>
<sequence>MGRGRKKESQMKKKKNERHTLADNRIPHARGVNSSAPAFHYTKEQLGGVIFACKTETMEECLTNLLFGLPKQHYSYVKNIVPGLPIFLFNCNGRNLYGIFEAASHGWLDINPHAWTDDGSQKTKFPAQVRVRIPKQIKFLPEMKYKKVIQKNYIDEFFFRFELDRRQTSQLISLFESSPATFRRPLQVSSPRTEGVKLITEEASAEYVTATSGLIAGVDLPIPGTRTWASLFKETCESDARSEADDKKSSVSEASWEEESSSTPSCWDEDEGTSGLTPCNDKRMTSTTQLDREATEDEEELTRLKQLPFEREMSNSEESIDVFSVCGTDHPHVEDKHSPTTPLQSEENLNSEEETEDGYFPCGTGDNLASKKYEDMSSNLFGPPSGIDQLKQELEGVKAFSLNQHNRTCALEKDLADSRILLQQLRDHVMLLESQLQNPSTAGIKVWKDACISELPIDKSDSGMLFIMGGYDGVSWLPTVNSYSPYEDIVRSVKPMSSLRSNASAAVLNGLIYNFGGWNSYSNLWYDTVECYDPLSNMWFSCPKLHEKKGCLASASLGNRIYAIGGGNGKECFKEVEMFDPTSEKWIPSHSMLQQRFSSAAAELDGALYVVGGYDGNTYLKSAERFDPREASWSRLQSMNTCRASHTLTVFHGKLFALGGYNGHSYVPSIEVFDPRMGSWLEGDEMKQPRGYFVAPVIGETIYAIGGKNEGNNMVEAYRIGQGWSEAKLKGIGKRCFFSAVLH</sequence>
<dbReference type="Pfam" id="PF24681">
    <property type="entry name" value="Kelch_KLHDC2_KLHL20_DRC7"/>
    <property type="match status" value="1"/>
</dbReference>
<dbReference type="PANTHER" id="PTHR46034:SF7">
    <property type="entry name" value="INFLUENZA VIRUS NS1A-BINDING PROTEIN"/>
    <property type="match status" value="1"/>
</dbReference>
<gene>
    <name evidence="3" type="ORF">IFM89_019031</name>
</gene>
<dbReference type="InterPro" id="IPR015915">
    <property type="entry name" value="Kelch-typ_b-propeller"/>
</dbReference>
<dbReference type="AlphaFoldDB" id="A0A835LN38"/>